<dbReference type="InterPro" id="IPR004843">
    <property type="entry name" value="Calcineurin-like_PHP"/>
</dbReference>
<dbReference type="Pfam" id="PF00149">
    <property type="entry name" value="Metallophos"/>
    <property type="match status" value="1"/>
</dbReference>
<evidence type="ECO:0000259" key="2">
    <source>
        <dbReference type="Pfam" id="PF00149"/>
    </source>
</evidence>
<dbReference type="PANTHER" id="PTHR46546:SF4">
    <property type="entry name" value="SHEWANELLA-LIKE PROTEIN PHOSPHATASE 1"/>
    <property type="match status" value="1"/>
</dbReference>
<dbReference type="OrthoDB" id="7550081at2"/>
<name>A0A2T7BPB4_9BACT</name>
<feature type="signal peptide" evidence="1">
    <location>
        <begin position="1"/>
        <end position="23"/>
    </location>
</feature>
<dbReference type="PANTHER" id="PTHR46546">
    <property type="entry name" value="SHEWANELLA-LIKE PROTEIN PHOSPHATASE 1"/>
    <property type="match status" value="1"/>
</dbReference>
<comment type="caution">
    <text evidence="3">The sequence shown here is derived from an EMBL/GenBank/DDBJ whole genome shotgun (WGS) entry which is preliminary data.</text>
</comment>
<sequence length="365" mass="41481">MHLSWRTACVSAVFTILAHQAMAQDSTQTTNDGPYVFYKDIHLHVQYLKDSTVRTDTMLADMKNGLSLPVQFSDRPNWDFEVPLQAALQSPPVEYHMPDKLFIVSDIEGEFGAFRTLLLANKIIDEQYNWTYGKGHLVIAGDLFDRGSTVVEYLWLLYKLEQDAGAHGGMVHVILGNHDIMNLSGDFRYVQPKYTAHAALMERSYQDLFDSQTELGRWLRTKNIIEKIGDLLVLHGGVSQEVNQQGLALADINNRCRPYYATPHAQAPEHLQPFLGRTGIFWYRGYFATPKASMEQVDSTLRSYGVQHIVVGHTIVDSVVTTHYNGKVIAVDVNQHNGEHQALMVDRGKYYRVDEHGNRELLKEE</sequence>
<reference evidence="3 4" key="1">
    <citation type="submission" date="2018-04" db="EMBL/GenBank/DDBJ databases">
        <title>Chitinophaga fuyangensis sp. nov., isolated from soil in a chemical factory.</title>
        <authorList>
            <person name="Chen K."/>
        </authorList>
    </citation>
    <scope>NUCLEOTIDE SEQUENCE [LARGE SCALE GENOMIC DNA]</scope>
    <source>
        <strain evidence="3 4">LY-1</strain>
    </source>
</reference>
<dbReference type="SUPFAM" id="SSF56300">
    <property type="entry name" value="Metallo-dependent phosphatases"/>
    <property type="match status" value="1"/>
</dbReference>
<dbReference type="Proteomes" id="UP000244450">
    <property type="component" value="Unassembled WGS sequence"/>
</dbReference>
<protein>
    <submittedName>
        <fullName evidence="3">Metallophosphoesterase</fullName>
    </submittedName>
</protein>
<evidence type="ECO:0000313" key="4">
    <source>
        <dbReference type="Proteomes" id="UP000244450"/>
    </source>
</evidence>
<evidence type="ECO:0000256" key="1">
    <source>
        <dbReference type="SAM" id="SignalP"/>
    </source>
</evidence>
<gene>
    <name evidence="3" type="ORF">DCC81_08430</name>
</gene>
<organism evidence="3 4">
    <name type="scientific">Chitinophaga parva</name>
    <dbReference type="NCBI Taxonomy" id="2169414"/>
    <lineage>
        <taxon>Bacteria</taxon>
        <taxon>Pseudomonadati</taxon>
        <taxon>Bacteroidota</taxon>
        <taxon>Chitinophagia</taxon>
        <taxon>Chitinophagales</taxon>
        <taxon>Chitinophagaceae</taxon>
        <taxon>Chitinophaga</taxon>
    </lineage>
</organism>
<dbReference type="GO" id="GO:0016787">
    <property type="term" value="F:hydrolase activity"/>
    <property type="evidence" value="ECO:0007669"/>
    <property type="project" value="InterPro"/>
</dbReference>
<dbReference type="AlphaFoldDB" id="A0A2T7BPB4"/>
<feature type="chain" id="PRO_5015749405" evidence="1">
    <location>
        <begin position="24"/>
        <end position="365"/>
    </location>
</feature>
<dbReference type="EMBL" id="QCYK01000001">
    <property type="protein sequence ID" value="PUZ29461.1"/>
    <property type="molecule type" value="Genomic_DNA"/>
</dbReference>
<dbReference type="Gene3D" id="3.60.21.10">
    <property type="match status" value="1"/>
</dbReference>
<keyword evidence="1" id="KW-0732">Signal</keyword>
<keyword evidence="4" id="KW-1185">Reference proteome</keyword>
<evidence type="ECO:0000313" key="3">
    <source>
        <dbReference type="EMBL" id="PUZ29461.1"/>
    </source>
</evidence>
<accession>A0A2T7BPB4</accession>
<feature type="domain" description="Calcineurin-like phosphoesterase" evidence="2">
    <location>
        <begin position="101"/>
        <end position="315"/>
    </location>
</feature>
<proteinExistence type="predicted"/>
<dbReference type="InterPro" id="IPR029052">
    <property type="entry name" value="Metallo-depent_PP-like"/>
</dbReference>